<dbReference type="PANTHER" id="PTHR40278">
    <property type="entry name" value="DNA UTILIZATION PROTEIN HOFN"/>
    <property type="match status" value="1"/>
</dbReference>
<sequence>MTQEVNFLRSMPEAPRYLPAMWMGLGILALLLVLISISLTMGVYQFQAAQRLDEITAQREIAEKNFQKMAKAYPLLATERPLVERVTELQAKLQAKREQFKELTHATLRHPFSQYLSNLSIAVPEGLWLSTIKIDQNEKNLSLGGYSLQPVLVSIFLQNLKEAAAFKAIEFDLFYVKKVPGKNYIEFEIANKKLTNQEEDQEDKR</sequence>
<keyword evidence="4" id="KW-1185">Reference proteome</keyword>
<evidence type="ECO:0000313" key="3">
    <source>
        <dbReference type="EMBL" id="KTD19881.1"/>
    </source>
</evidence>
<organism evidence="3 4">
    <name type="scientific">Legionella londiniensis</name>
    <dbReference type="NCBI Taxonomy" id="45068"/>
    <lineage>
        <taxon>Bacteria</taxon>
        <taxon>Pseudomonadati</taxon>
        <taxon>Pseudomonadota</taxon>
        <taxon>Gammaproteobacteria</taxon>
        <taxon>Legionellales</taxon>
        <taxon>Legionellaceae</taxon>
        <taxon>Legionella</taxon>
    </lineage>
</organism>
<keyword evidence="2" id="KW-0812">Transmembrane</keyword>
<feature type="transmembrane region" description="Helical" evidence="2">
    <location>
        <begin position="20"/>
        <end position="44"/>
    </location>
</feature>
<comment type="caution">
    <text evidence="3">The sequence shown here is derived from an EMBL/GenBank/DDBJ whole genome shotgun (WGS) entry which is preliminary data.</text>
</comment>
<dbReference type="PANTHER" id="PTHR40278:SF1">
    <property type="entry name" value="DNA UTILIZATION PROTEIN HOFN"/>
    <property type="match status" value="1"/>
</dbReference>
<keyword evidence="2" id="KW-1133">Transmembrane helix</keyword>
<keyword evidence="1" id="KW-0175">Coiled coil</keyword>
<dbReference type="PATRIC" id="fig|45068.5.peg.2235"/>
<dbReference type="Proteomes" id="UP000054997">
    <property type="component" value="Unassembled WGS sequence"/>
</dbReference>
<dbReference type="RefSeq" id="WP_083503324.1">
    <property type="nucleotide sequence ID" value="NZ_CAAAHZ010000011.1"/>
</dbReference>
<reference evidence="3 4" key="1">
    <citation type="submission" date="2015-11" db="EMBL/GenBank/DDBJ databases">
        <title>Genomic analysis of 38 Legionella species identifies large and diverse effector repertoires.</title>
        <authorList>
            <person name="Burstein D."/>
            <person name="Amaro F."/>
            <person name="Zusman T."/>
            <person name="Lifshitz Z."/>
            <person name="Cohen O."/>
            <person name="Gilbert J.A."/>
            <person name="Pupko T."/>
            <person name="Shuman H.A."/>
            <person name="Segal G."/>
        </authorList>
    </citation>
    <scope>NUCLEOTIDE SEQUENCE [LARGE SCALE GENOMIC DNA]</scope>
    <source>
        <strain evidence="3 4">ATCC 49505</strain>
    </source>
</reference>
<gene>
    <name evidence="3" type="ORF">Llon_2053</name>
</gene>
<protein>
    <submittedName>
        <fullName evidence="3">Fimbrial assembly protein (PilN)</fullName>
    </submittedName>
</protein>
<accession>A0A0W0VJC5</accession>
<dbReference type="STRING" id="45068.Llon_2053"/>
<dbReference type="InterPro" id="IPR052534">
    <property type="entry name" value="Extracell_DNA_Util/SecSys_Comp"/>
</dbReference>
<evidence type="ECO:0000313" key="4">
    <source>
        <dbReference type="Proteomes" id="UP000054997"/>
    </source>
</evidence>
<dbReference type="OrthoDB" id="5637109at2"/>
<dbReference type="EMBL" id="LNYK01000033">
    <property type="protein sequence ID" value="KTD19881.1"/>
    <property type="molecule type" value="Genomic_DNA"/>
</dbReference>
<feature type="coiled-coil region" evidence="1">
    <location>
        <begin position="52"/>
        <end position="106"/>
    </location>
</feature>
<dbReference type="InterPro" id="IPR007813">
    <property type="entry name" value="PilN"/>
</dbReference>
<proteinExistence type="predicted"/>
<keyword evidence="2" id="KW-0472">Membrane</keyword>
<name>A0A0W0VJC5_9GAMM</name>
<dbReference type="Pfam" id="PF05137">
    <property type="entry name" value="PilN"/>
    <property type="match status" value="1"/>
</dbReference>
<evidence type="ECO:0000256" key="2">
    <source>
        <dbReference type="SAM" id="Phobius"/>
    </source>
</evidence>
<evidence type="ECO:0000256" key="1">
    <source>
        <dbReference type="SAM" id="Coils"/>
    </source>
</evidence>
<dbReference type="AlphaFoldDB" id="A0A0W0VJC5"/>